<feature type="non-terminal residue" evidence="1">
    <location>
        <position position="1"/>
    </location>
</feature>
<dbReference type="AlphaFoldDB" id="X1C809"/>
<proteinExistence type="predicted"/>
<protein>
    <submittedName>
        <fullName evidence="1">Uncharacterized protein</fullName>
    </submittedName>
</protein>
<dbReference type="EMBL" id="BART01027394">
    <property type="protein sequence ID" value="GAG92528.1"/>
    <property type="molecule type" value="Genomic_DNA"/>
</dbReference>
<gene>
    <name evidence="1" type="ORF">S01H4_48573</name>
</gene>
<comment type="caution">
    <text evidence="1">The sequence shown here is derived from an EMBL/GenBank/DDBJ whole genome shotgun (WGS) entry which is preliminary data.</text>
</comment>
<name>X1C809_9ZZZZ</name>
<accession>X1C809</accession>
<sequence>PWMLIIVKDNEKNKPFWFFIKREKDLTGVLVAIGPKPFAEYNNSNQSEAKREIKNLINYIIAYLNKFNCIVFLPRFLP</sequence>
<reference evidence="1" key="1">
    <citation type="journal article" date="2014" name="Front. Microbiol.">
        <title>High frequency of phylogenetically diverse reductive dehalogenase-homologous genes in deep subseafloor sedimentary metagenomes.</title>
        <authorList>
            <person name="Kawai M."/>
            <person name="Futagami T."/>
            <person name="Toyoda A."/>
            <person name="Takaki Y."/>
            <person name="Nishi S."/>
            <person name="Hori S."/>
            <person name="Arai W."/>
            <person name="Tsubouchi T."/>
            <person name="Morono Y."/>
            <person name="Uchiyama I."/>
            <person name="Ito T."/>
            <person name="Fujiyama A."/>
            <person name="Inagaki F."/>
            <person name="Takami H."/>
        </authorList>
    </citation>
    <scope>NUCLEOTIDE SEQUENCE</scope>
    <source>
        <strain evidence="1">Expedition CK06-06</strain>
    </source>
</reference>
<evidence type="ECO:0000313" key="1">
    <source>
        <dbReference type="EMBL" id="GAG92528.1"/>
    </source>
</evidence>
<organism evidence="1">
    <name type="scientific">marine sediment metagenome</name>
    <dbReference type="NCBI Taxonomy" id="412755"/>
    <lineage>
        <taxon>unclassified sequences</taxon>
        <taxon>metagenomes</taxon>
        <taxon>ecological metagenomes</taxon>
    </lineage>
</organism>